<feature type="non-terminal residue" evidence="2">
    <location>
        <position position="223"/>
    </location>
</feature>
<keyword evidence="2" id="KW-0645">Protease</keyword>
<dbReference type="Proteomes" id="UP000812013">
    <property type="component" value="Unassembled WGS sequence"/>
</dbReference>
<dbReference type="GO" id="GO:0006508">
    <property type="term" value="P:proteolysis"/>
    <property type="evidence" value="ECO:0007669"/>
    <property type="project" value="UniProtKB-KW"/>
</dbReference>
<sequence>MDALRLGGEVCGGPVLDAETGAVIAVLAPARRQAAHPTCLALPLRATAAADPGGALAALLARNAATVPAHGADLNLAGALQLTGTTLAPALPVGDEPEPVERPAVVTELAAFTGSGRLVAALVGAPGSGRTTELAALARRRTLGTAPAPTIWLRGADLRPRDTSLADALARALTEASRILSADQAQGQGSATAACGAGAPRSTGPGSSTHLTLPTPFIDSSHV</sequence>
<protein>
    <submittedName>
        <fullName evidence="2">Serine protease</fullName>
    </submittedName>
</protein>
<evidence type="ECO:0000256" key="1">
    <source>
        <dbReference type="SAM" id="MobiDB-lite"/>
    </source>
</evidence>
<reference evidence="2 3" key="1">
    <citation type="submission" date="2019-12" db="EMBL/GenBank/DDBJ databases">
        <title>Genome sequence of Streptomyces bambusae.</title>
        <authorList>
            <person name="Bansal K."/>
            <person name="Choksket S."/>
            <person name="Korpole S."/>
            <person name="Patil P.B."/>
        </authorList>
    </citation>
    <scope>NUCLEOTIDE SEQUENCE [LARGE SCALE GENOMIC DNA]</scope>
    <source>
        <strain evidence="2 3">SK60</strain>
    </source>
</reference>
<organism evidence="2 3">
    <name type="scientific">Streptomyces bambusae</name>
    <dbReference type="NCBI Taxonomy" id="1550616"/>
    <lineage>
        <taxon>Bacteria</taxon>
        <taxon>Bacillati</taxon>
        <taxon>Actinomycetota</taxon>
        <taxon>Actinomycetes</taxon>
        <taxon>Kitasatosporales</taxon>
        <taxon>Streptomycetaceae</taxon>
        <taxon>Streptomyces</taxon>
    </lineage>
</organism>
<keyword evidence="3" id="KW-1185">Reference proteome</keyword>
<gene>
    <name evidence="2" type="ORF">GPJ59_36485</name>
</gene>
<evidence type="ECO:0000313" key="3">
    <source>
        <dbReference type="Proteomes" id="UP000812013"/>
    </source>
</evidence>
<comment type="caution">
    <text evidence="2">The sequence shown here is derived from an EMBL/GenBank/DDBJ whole genome shotgun (WGS) entry which is preliminary data.</text>
</comment>
<evidence type="ECO:0000313" key="2">
    <source>
        <dbReference type="EMBL" id="MBW5487161.1"/>
    </source>
</evidence>
<name>A0ABS6ZKF1_9ACTN</name>
<keyword evidence="2" id="KW-0378">Hydrolase</keyword>
<feature type="region of interest" description="Disordered" evidence="1">
    <location>
        <begin position="191"/>
        <end position="223"/>
    </location>
</feature>
<proteinExistence type="predicted"/>
<dbReference type="EMBL" id="WTFF01000680">
    <property type="protein sequence ID" value="MBW5487161.1"/>
    <property type="molecule type" value="Genomic_DNA"/>
</dbReference>
<dbReference type="GO" id="GO:0008233">
    <property type="term" value="F:peptidase activity"/>
    <property type="evidence" value="ECO:0007669"/>
    <property type="project" value="UniProtKB-KW"/>
</dbReference>
<accession>A0ABS6ZKF1</accession>